<dbReference type="GeneID" id="25916737"/>
<protein>
    <submittedName>
        <fullName evidence="2">Uncharacterized protein</fullName>
    </submittedName>
</protein>
<gene>
    <name evidence="2" type="ORF">SARC_16233</name>
</gene>
<evidence type="ECO:0000256" key="1">
    <source>
        <dbReference type="SAM" id="MobiDB-lite"/>
    </source>
</evidence>
<evidence type="ECO:0000313" key="2">
    <source>
        <dbReference type="EMBL" id="KNC71230.1"/>
    </source>
</evidence>
<feature type="region of interest" description="Disordered" evidence="1">
    <location>
        <begin position="38"/>
        <end position="69"/>
    </location>
</feature>
<dbReference type="EMBL" id="KQ249225">
    <property type="protein sequence ID" value="KNC71230.1"/>
    <property type="molecule type" value="Genomic_DNA"/>
</dbReference>
<organism evidence="2 3">
    <name type="scientific">Sphaeroforma arctica JP610</name>
    <dbReference type="NCBI Taxonomy" id="667725"/>
    <lineage>
        <taxon>Eukaryota</taxon>
        <taxon>Ichthyosporea</taxon>
        <taxon>Ichthyophonida</taxon>
        <taxon>Sphaeroforma</taxon>
    </lineage>
</organism>
<dbReference type="AlphaFoldDB" id="A0A0L0F3C0"/>
<dbReference type="RefSeq" id="XP_014145132.1">
    <property type="nucleotide sequence ID" value="XM_014289657.1"/>
</dbReference>
<proteinExistence type="predicted"/>
<reference evidence="2 3" key="1">
    <citation type="submission" date="2011-02" db="EMBL/GenBank/DDBJ databases">
        <title>The Genome Sequence of Sphaeroforma arctica JP610.</title>
        <authorList>
            <consortium name="The Broad Institute Genome Sequencing Platform"/>
            <person name="Russ C."/>
            <person name="Cuomo C."/>
            <person name="Young S.K."/>
            <person name="Zeng Q."/>
            <person name="Gargeya S."/>
            <person name="Alvarado L."/>
            <person name="Berlin A."/>
            <person name="Chapman S.B."/>
            <person name="Chen Z."/>
            <person name="Freedman E."/>
            <person name="Gellesch M."/>
            <person name="Goldberg J."/>
            <person name="Griggs A."/>
            <person name="Gujja S."/>
            <person name="Heilman E."/>
            <person name="Heiman D."/>
            <person name="Howarth C."/>
            <person name="Mehta T."/>
            <person name="Neiman D."/>
            <person name="Pearson M."/>
            <person name="Roberts A."/>
            <person name="Saif S."/>
            <person name="Shea T."/>
            <person name="Shenoy N."/>
            <person name="Sisk P."/>
            <person name="Stolte C."/>
            <person name="Sykes S."/>
            <person name="White J."/>
            <person name="Yandava C."/>
            <person name="Burger G."/>
            <person name="Gray M.W."/>
            <person name="Holland P.W.H."/>
            <person name="King N."/>
            <person name="Lang F.B.F."/>
            <person name="Roger A.J."/>
            <person name="Ruiz-Trillo I."/>
            <person name="Haas B."/>
            <person name="Nusbaum C."/>
            <person name="Birren B."/>
        </authorList>
    </citation>
    <scope>NUCLEOTIDE SEQUENCE [LARGE SCALE GENOMIC DNA]</scope>
    <source>
        <strain evidence="2 3">JP610</strain>
    </source>
</reference>
<dbReference type="Proteomes" id="UP000054560">
    <property type="component" value="Unassembled WGS sequence"/>
</dbReference>
<dbReference type="STRING" id="667725.A0A0L0F3C0"/>
<accession>A0A0L0F3C0</accession>
<name>A0A0L0F3C0_9EUKA</name>
<keyword evidence="3" id="KW-1185">Reference proteome</keyword>
<sequence length="69" mass="7541">MCDENNFDESRIKSGIAKLGKAKQKSAQVRLDTFFKAAPSSKSSTLKRKAEDAKAGKGKKPVKKTKAKK</sequence>
<evidence type="ECO:0000313" key="3">
    <source>
        <dbReference type="Proteomes" id="UP000054560"/>
    </source>
</evidence>
<feature type="compositionally biased region" description="Basic residues" evidence="1">
    <location>
        <begin position="56"/>
        <end position="69"/>
    </location>
</feature>